<proteinExistence type="predicted"/>
<keyword evidence="1" id="KW-0472">Membrane</keyword>
<keyword evidence="1" id="KW-1133">Transmembrane helix</keyword>
<protein>
    <submittedName>
        <fullName evidence="4">Uncharacterized protein</fullName>
    </submittedName>
</protein>
<sequence length="189" mass="21150">MHKYLLAAAVGLVLLIGGLFLRVNLIPIADFELLTLAENITLQTEVGLAPKWGTVLMGSGLAILLLVFISYYWPSKPGHKNYLVGAGLLALWIICVKMIFFPPQKEWVEGTVMKVYEDGYACFQTKKNAESRYSSDFGLYYFESSDSWQLREGQQIKILTEGGSFIKFDEVFLPVIDVQPLAGVSRSQD</sequence>
<reference evidence="4 5" key="1">
    <citation type="submission" date="2018-06" db="EMBL/GenBank/DDBJ databases">
        <authorList>
            <consortium name="Pathogen Informatics"/>
            <person name="Doyle S."/>
        </authorList>
    </citation>
    <scope>NUCLEOTIDE SEQUENCE [LARGE SCALE GENOMIC DNA]</scope>
    <source>
        <strain evidence="4 5">NCTC12360</strain>
    </source>
</reference>
<accession>A0A376GV29</accession>
<dbReference type="AlphaFoldDB" id="A0A376GV29"/>
<dbReference type="RefSeq" id="WP_060814356.1">
    <property type="nucleotide sequence ID" value="NZ_CAKOCH010000005.1"/>
</dbReference>
<evidence type="ECO:0000313" key="3">
    <source>
        <dbReference type="EMBL" id="MDT2690504.1"/>
    </source>
</evidence>
<reference evidence="2 6" key="2">
    <citation type="submission" date="2020-06" db="EMBL/GenBank/DDBJ databases">
        <title>Crossreactivity between MHC class I-restricted antigens from cancer cells and an enterococcal bacteriophage.</title>
        <authorList>
            <person name="Fluckiger A."/>
            <person name="Daillere R."/>
            <person name="Sassi M."/>
            <person name="Cattoir V."/>
            <person name="Kroemer G."/>
            <person name="Zitvogel L."/>
        </authorList>
    </citation>
    <scope>NUCLEOTIDE SEQUENCE [LARGE SCALE GENOMIC DNA]</scope>
    <source>
        <strain evidence="2 6">EG4</strain>
    </source>
</reference>
<dbReference type="Proteomes" id="UP000571857">
    <property type="component" value="Unassembled WGS sequence"/>
</dbReference>
<dbReference type="EMBL" id="UFYW01000001">
    <property type="protein sequence ID" value="STD82411.1"/>
    <property type="molecule type" value="Genomic_DNA"/>
</dbReference>
<evidence type="ECO:0000313" key="2">
    <source>
        <dbReference type="EMBL" id="MBA0973568.1"/>
    </source>
</evidence>
<dbReference type="Proteomes" id="UP000254807">
    <property type="component" value="Unassembled WGS sequence"/>
</dbReference>
<dbReference type="EMBL" id="JARPZN010000005">
    <property type="protein sequence ID" value="MDT2690504.1"/>
    <property type="molecule type" value="Genomic_DNA"/>
</dbReference>
<evidence type="ECO:0000313" key="6">
    <source>
        <dbReference type="Proteomes" id="UP000571857"/>
    </source>
</evidence>
<dbReference type="Proteomes" id="UP001183682">
    <property type="component" value="Unassembled WGS sequence"/>
</dbReference>
<keyword evidence="1" id="KW-0812">Transmembrane</keyword>
<reference evidence="3" key="3">
    <citation type="submission" date="2023-03" db="EMBL/GenBank/DDBJ databases">
        <authorList>
            <person name="Shen W."/>
            <person name="Cai J."/>
        </authorList>
    </citation>
    <scope>NUCLEOTIDE SEQUENCE</scope>
    <source>
        <strain evidence="3">K69-2</strain>
    </source>
</reference>
<evidence type="ECO:0000313" key="5">
    <source>
        <dbReference type="Proteomes" id="UP000254807"/>
    </source>
</evidence>
<evidence type="ECO:0000313" key="4">
    <source>
        <dbReference type="EMBL" id="STD82411.1"/>
    </source>
</evidence>
<gene>
    <name evidence="2" type="ORF">HWH42_13425</name>
    <name evidence="4" type="ORF">NCTC12360_00837</name>
    <name evidence="3" type="ORF">P7E30_09855</name>
</gene>
<keyword evidence="5" id="KW-1185">Reference proteome</keyword>
<dbReference type="EMBL" id="JABXJK010000075">
    <property type="protein sequence ID" value="MBA0973568.1"/>
    <property type="molecule type" value="Genomic_DNA"/>
</dbReference>
<organism evidence="4 5">
    <name type="scientific">Enterococcus gallinarum</name>
    <dbReference type="NCBI Taxonomy" id="1353"/>
    <lineage>
        <taxon>Bacteria</taxon>
        <taxon>Bacillati</taxon>
        <taxon>Bacillota</taxon>
        <taxon>Bacilli</taxon>
        <taxon>Lactobacillales</taxon>
        <taxon>Enterococcaceae</taxon>
        <taxon>Enterococcus</taxon>
    </lineage>
</organism>
<evidence type="ECO:0000256" key="1">
    <source>
        <dbReference type="SAM" id="Phobius"/>
    </source>
</evidence>
<feature type="transmembrane region" description="Helical" evidence="1">
    <location>
        <begin position="49"/>
        <end position="73"/>
    </location>
</feature>
<name>A0A376GV29_ENTGA</name>
<feature type="transmembrane region" description="Helical" evidence="1">
    <location>
        <begin position="82"/>
        <end position="101"/>
    </location>
</feature>